<feature type="transmembrane region" description="Helical" evidence="2">
    <location>
        <begin position="637"/>
        <end position="659"/>
    </location>
</feature>
<organism evidence="3 4">
    <name type="scientific">Recurvomyces mirabilis</name>
    <dbReference type="NCBI Taxonomy" id="574656"/>
    <lineage>
        <taxon>Eukaryota</taxon>
        <taxon>Fungi</taxon>
        <taxon>Dikarya</taxon>
        <taxon>Ascomycota</taxon>
        <taxon>Pezizomycotina</taxon>
        <taxon>Dothideomycetes</taxon>
        <taxon>Dothideomycetidae</taxon>
        <taxon>Mycosphaerellales</taxon>
        <taxon>Teratosphaeriaceae</taxon>
        <taxon>Recurvomyces</taxon>
    </lineage>
</organism>
<sequence>MSLPKQSEPIRSKASIAEVLNTPAQPAAALLNTLRSTSPLVNQPATATTTPAPASTPVNTPTSPAPQTIASATGVPVQLPATTAPPTTPVQADSSNQAAPPASSSPRIVTPVDSVPIVPARPNFAQRPSWIGPPRPDRPVTPGIVDMKQPVIVEYTSKGLQPPVYVCTSLSDPQWSAVEMDSEGKDDGEYRFYKAFQAEEGEYQYKFRLGPGDWWACDESKPLVDDGQGNKNNQVTVKPAQVAPPERTDVQQRNKQQDASVPQTTQPSAALPANLSKPLEAVQAALQPVVEAVKQQDAPVAGQLASLNPAVSMQPQSNPTPAPEAAPLLPHEKVSPAVQPVQRPTSVQMPALDTVEPPFSTPTVETPAAAPLMKHESFAAEKSAADNGDVPPQWEAHDTDERPAEEIADEDDDANDHDDNDHDDDEPDEHASPLLRHESLSPDPQQHAPLMRHESASIGEHYDDGDVFLARKASSTSSAEDSIAPEADPNDPTLEKFPTGKNAILDHIRCVSTGKHADETLDSAHHGPAAVDGFGSPLSSLASVQEDEEEESSQPKINLTKHKERHAGPITPPLTPQELDTIVQRAEDKERAEEVEELMAERIIERQKEASMKERTEEAIAETVQDRGLLGTFMKRMAASPFIILAAAGIVLALAASYWKLWYASEAQ</sequence>
<keyword evidence="2" id="KW-0472">Membrane</keyword>
<evidence type="ECO:0000313" key="4">
    <source>
        <dbReference type="Proteomes" id="UP001274830"/>
    </source>
</evidence>
<feature type="compositionally biased region" description="Basic and acidic residues" evidence="1">
    <location>
        <begin position="395"/>
        <end position="405"/>
    </location>
</feature>
<feature type="compositionally biased region" description="Low complexity" evidence="1">
    <location>
        <begin position="44"/>
        <end position="66"/>
    </location>
</feature>
<evidence type="ECO:0008006" key="5">
    <source>
        <dbReference type="Google" id="ProtNLM"/>
    </source>
</evidence>
<feature type="region of interest" description="Disordered" evidence="1">
    <location>
        <begin position="519"/>
        <end position="556"/>
    </location>
</feature>
<protein>
    <recommendedName>
        <fullName evidence="5">AMP-activated protein kinase glycogen-binding domain-containing protein</fullName>
    </recommendedName>
</protein>
<evidence type="ECO:0000256" key="1">
    <source>
        <dbReference type="SAM" id="MobiDB-lite"/>
    </source>
</evidence>
<feature type="compositionally biased region" description="Basic and acidic residues" evidence="1">
    <location>
        <begin position="429"/>
        <end position="440"/>
    </location>
</feature>
<keyword evidence="2" id="KW-1133">Transmembrane helix</keyword>
<name>A0AAE0WQM4_9PEZI</name>
<proteinExistence type="predicted"/>
<evidence type="ECO:0000256" key="2">
    <source>
        <dbReference type="SAM" id="Phobius"/>
    </source>
</evidence>
<dbReference type="Gene3D" id="2.60.40.10">
    <property type="entry name" value="Immunoglobulins"/>
    <property type="match status" value="1"/>
</dbReference>
<dbReference type="Proteomes" id="UP001274830">
    <property type="component" value="Unassembled WGS sequence"/>
</dbReference>
<accession>A0AAE0WQM4</accession>
<feature type="region of interest" description="Disordered" evidence="1">
    <location>
        <begin position="40"/>
        <end position="143"/>
    </location>
</feature>
<dbReference type="CDD" id="cd02859">
    <property type="entry name" value="E_set_AMPKbeta_like_N"/>
    <property type="match status" value="1"/>
</dbReference>
<feature type="compositionally biased region" description="Basic and acidic residues" evidence="1">
    <location>
        <begin position="451"/>
        <end position="464"/>
    </location>
</feature>
<dbReference type="InterPro" id="IPR014756">
    <property type="entry name" value="Ig_E-set"/>
</dbReference>
<keyword evidence="4" id="KW-1185">Reference proteome</keyword>
<gene>
    <name evidence="3" type="ORF">LTR78_003836</name>
</gene>
<evidence type="ECO:0000313" key="3">
    <source>
        <dbReference type="EMBL" id="KAK3676086.1"/>
    </source>
</evidence>
<keyword evidence="2" id="KW-0812">Transmembrane</keyword>
<feature type="compositionally biased region" description="Acidic residues" evidence="1">
    <location>
        <begin position="406"/>
        <end position="428"/>
    </location>
</feature>
<feature type="compositionally biased region" description="Basic and acidic residues" evidence="1">
    <location>
        <begin position="246"/>
        <end position="256"/>
    </location>
</feature>
<reference evidence="3" key="1">
    <citation type="submission" date="2023-07" db="EMBL/GenBank/DDBJ databases">
        <title>Black Yeasts Isolated from many extreme environments.</title>
        <authorList>
            <person name="Coleine C."/>
            <person name="Stajich J.E."/>
            <person name="Selbmann L."/>
        </authorList>
    </citation>
    <scope>NUCLEOTIDE SEQUENCE</scope>
    <source>
        <strain evidence="3">CCFEE 5485</strain>
    </source>
</reference>
<feature type="region of interest" description="Disordered" evidence="1">
    <location>
        <begin position="310"/>
        <end position="498"/>
    </location>
</feature>
<dbReference type="SUPFAM" id="SSF81296">
    <property type="entry name" value="E set domains"/>
    <property type="match status" value="1"/>
</dbReference>
<dbReference type="InterPro" id="IPR013783">
    <property type="entry name" value="Ig-like_fold"/>
</dbReference>
<comment type="caution">
    <text evidence="3">The sequence shown here is derived from an EMBL/GenBank/DDBJ whole genome shotgun (WGS) entry which is preliminary data.</text>
</comment>
<dbReference type="AlphaFoldDB" id="A0AAE0WQM4"/>
<feature type="region of interest" description="Disordered" evidence="1">
    <location>
        <begin position="225"/>
        <end position="270"/>
    </location>
</feature>
<dbReference type="EMBL" id="JAUTXT010000011">
    <property type="protein sequence ID" value="KAK3676086.1"/>
    <property type="molecule type" value="Genomic_DNA"/>
</dbReference>
<feature type="compositionally biased region" description="Polar residues" evidence="1">
    <location>
        <begin position="257"/>
        <end position="268"/>
    </location>
</feature>